<reference evidence="10" key="2">
    <citation type="submission" date="2020-02" db="EMBL/GenBank/DDBJ databases">
        <authorList>
            <person name="Gilchrist C.L.M."/>
            <person name="Chooi Y.-H."/>
        </authorList>
    </citation>
    <scope>NUCLEOTIDE SEQUENCE</scope>
    <source>
        <strain evidence="10">MST-FP2251</strain>
    </source>
</reference>
<evidence type="ECO:0000256" key="4">
    <source>
        <dbReference type="ARBA" id="ARBA00022833"/>
    </source>
</evidence>
<evidence type="ECO:0000256" key="5">
    <source>
        <dbReference type="ARBA" id="ARBA00023239"/>
    </source>
</evidence>
<name>A0AAD4CWU9_ASPNN</name>
<evidence type="ECO:0000313" key="10">
    <source>
        <dbReference type="EMBL" id="KAF9894174.1"/>
    </source>
</evidence>
<evidence type="ECO:0000256" key="1">
    <source>
        <dbReference type="ARBA" id="ARBA00005871"/>
    </source>
</evidence>
<dbReference type="SUPFAM" id="SSF51556">
    <property type="entry name" value="Metallo-dependent hydrolases"/>
    <property type="match status" value="1"/>
</dbReference>
<keyword evidence="2" id="KW-0479">Metal-binding</keyword>
<evidence type="ECO:0000256" key="3">
    <source>
        <dbReference type="ARBA" id="ARBA00022793"/>
    </source>
</evidence>
<evidence type="ECO:0000313" key="11">
    <source>
        <dbReference type="Proteomes" id="UP001194746"/>
    </source>
</evidence>
<comment type="catalytic activity">
    <reaction evidence="6">
        <text>6-methylsalicylate + H(+) = 3-methylphenol + CO2</text>
        <dbReference type="Rhea" id="RHEA:23112"/>
        <dbReference type="ChEBI" id="CHEBI:15378"/>
        <dbReference type="ChEBI" id="CHEBI:16526"/>
        <dbReference type="ChEBI" id="CHEBI:17231"/>
        <dbReference type="ChEBI" id="CHEBI:36658"/>
        <dbReference type="EC" id="4.1.1.52"/>
    </reaction>
    <physiologicalReaction direction="left-to-right" evidence="6">
        <dbReference type="Rhea" id="RHEA:23113"/>
    </physiologicalReaction>
</comment>
<dbReference type="EMBL" id="VCAU01000005">
    <property type="protein sequence ID" value="KAF9894174.1"/>
    <property type="molecule type" value="Genomic_DNA"/>
</dbReference>
<dbReference type="PANTHER" id="PTHR21240">
    <property type="entry name" value="2-AMINO-3-CARBOXYLMUCONATE-6-SEMIALDEHYDE DECARBOXYLASE"/>
    <property type="match status" value="1"/>
</dbReference>
<dbReference type="CDD" id="cd01292">
    <property type="entry name" value="metallo-dependent_hydrolases"/>
    <property type="match status" value="1"/>
</dbReference>
<dbReference type="InterPro" id="IPR032466">
    <property type="entry name" value="Metal_Hydrolase"/>
</dbReference>
<dbReference type="Pfam" id="PF04909">
    <property type="entry name" value="Amidohydro_2"/>
    <property type="match status" value="1"/>
</dbReference>
<dbReference type="GO" id="GO:0046872">
    <property type="term" value="F:metal ion binding"/>
    <property type="evidence" value="ECO:0007669"/>
    <property type="project" value="UniProtKB-KW"/>
</dbReference>
<evidence type="ECO:0000256" key="6">
    <source>
        <dbReference type="ARBA" id="ARBA00036832"/>
    </source>
</evidence>
<comment type="similarity">
    <text evidence="1">Belongs to the metallo-dependent hydrolases superfamily. ACMSD family.</text>
</comment>
<gene>
    <name evidence="10" type="ORF">FE257_009147</name>
</gene>
<keyword evidence="11" id="KW-1185">Reference proteome</keyword>
<dbReference type="PANTHER" id="PTHR21240:SF29">
    <property type="entry name" value="AMIDOHYDROLASE-RELATED DOMAIN-CONTAINING PROTEIN"/>
    <property type="match status" value="1"/>
</dbReference>
<dbReference type="GO" id="GO:0019748">
    <property type="term" value="P:secondary metabolic process"/>
    <property type="evidence" value="ECO:0007669"/>
    <property type="project" value="TreeGrafter"/>
</dbReference>
<dbReference type="Gene3D" id="3.20.20.140">
    <property type="entry name" value="Metal-dependent hydrolases"/>
    <property type="match status" value="1"/>
</dbReference>
<evidence type="ECO:0000256" key="8">
    <source>
        <dbReference type="RuleBase" id="RU366045"/>
    </source>
</evidence>
<keyword evidence="3 8" id="KW-0210">Decarboxylase</keyword>
<dbReference type="GO" id="GO:0047596">
    <property type="term" value="F:6-methylsalicylate decarboxylase activity"/>
    <property type="evidence" value="ECO:0007669"/>
    <property type="project" value="UniProtKB-EC"/>
</dbReference>
<keyword evidence="4" id="KW-0862">Zinc</keyword>
<dbReference type="GO" id="GO:0016787">
    <property type="term" value="F:hydrolase activity"/>
    <property type="evidence" value="ECO:0007669"/>
    <property type="project" value="InterPro"/>
</dbReference>
<dbReference type="Proteomes" id="UP001194746">
    <property type="component" value="Unassembled WGS sequence"/>
</dbReference>
<evidence type="ECO:0000256" key="7">
    <source>
        <dbReference type="ARBA" id="ARBA00038889"/>
    </source>
</evidence>
<dbReference type="AlphaFoldDB" id="A0AAD4CWU9"/>
<accession>A0AAD4CWU9</accession>
<dbReference type="EC" id="4.1.1.52" evidence="7"/>
<evidence type="ECO:0000259" key="9">
    <source>
        <dbReference type="Pfam" id="PF04909"/>
    </source>
</evidence>
<protein>
    <recommendedName>
        <fullName evidence="7">6-methylsalicylate decarboxylase</fullName>
        <ecNumber evidence="7">4.1.1.52</ecNumber>
    </recommendedName>
</protein>
<feature type="domain" description="Amidohydrolase-related" evidence="9">
    <location>
        <begin position="4"/>
        <end position="323"/>
    </location>
</feature>
<keyword evidence="5 8" id="KW-0456">Lyase</keyword>
<proteinExistence type="inferred from homology"/>
<reference evidence="10" key="1">
    <citation type="journal article" date="2019" name="Beilstein J. Org. Chem.">
        <title>Nanangenines: drimane sesquiterpenoids as the dominant metabolite cohort of a novel Australian fungus, Aspergillus nanangensis.</title>
        <authorList>
            <person name="Lacey H.J."/>
            <person name="Gilchrist C.L.M."/>
            <person name="Crombie A."/>
            <person name="Kalaitzis J.A."/>
            <person name="Vuong D."/>
            <person name="Rutledge P.J."/>
            <person name="Turner P."/>
            <person name="Pitt J.I."/>
            <person name="Lacey E."/>
            <person name="Chooi Y.H."/>
            <person name="Piggott A.M."/>
        </authorList>
    </citation>
    <scope>NUCLEOTIDE SEQUENCE</scope>
    <source>
        <strain evidence="10">MST-FP2251</strain>
    </source>
</reference>
<organism evidence="10 11">
    <name type="scientific">Aspergillus nanangensis</name>
    <dbReference type="NCBI Taxonomy" id="2582783"/>
    <lineage>
        <taxon>Eukaryota</taxon>
        <taxon>Fungi</taxon>
        <taxon>Dikarya</taxon>
        <taxon>Ascomycota</taxon>
        <taxon>Pezizomycotina</taxon>
        <taxon>Eurotiomycetes</taxon>
        <taxon>Eurotiomycetidae</taxon>
        <taxon>Eurotiales</taxon>
        <taxon>Aspergillaceae</taxon>
        <taxon>Aspergillus</taxon>
        <taxon>Aspergillus subgen. Circumdati</taxon>
    </lineage>
</organism>
<evidence type="ECO:0000256" key="2">
    <source>
        <dbReference type="ARBA" id="ARBA00022723"/>
    </source>
</evidence>
<dbReference type="InterPro" id="IPR006680">
    <property type="entry name" value="Amidohydro-rel"/>
</dbReference>
<comment type="caution">
    <text evidence="10">The sequence shown here is derived from an EMBL/GenBank/DDBJ whole genome shotgun (WGS) entry which is preliminary data.</text>
</comment>
<dbReference type="GO" id="GO:0005829">
    <property type="term" value="C:cytosol"/>
    <property type="evidence" value="ECO:0007669"/>
    <property type="project" value="TreeGrafter"/>
</dbReference>
<sequence length="324" mass="36511">MEKIDTHCHIIPSGWRRWCEQYGWDKPDGMPEIPAWSPESHIKLMNQLHIKQSILSITSPGTHLKVGDVELARRITRETNDEIATVCRQFPDRFKFFASLPLPDVDGSMEEIDRMVGQEGCCGFALMTNAEGYYLGDPRFDPIMQKLNEHKAVIFMHPAQCCSIDNPGADKPLPQYPTPMLEFFFDTTRAVVNLLLTGTVSRYENLTFLVSHCGATLPPVVERVARFSGVLLKDSMQLSSNQVKEIFRTRFYFDLAGMPFPDLIHGYLRIGSAGRLLYGSDYPYTPGNMVEALSDTMDEGLRDLVDDKTRKAIYSGNAQALFGG</sequence>
<dbReference type="InterPro" id="IPR032465">
    <property type="entry name" value="ACMSD"/>
</dbReference>